<organism evidence="2 3">
    <name type="scientific">Azorhizobium oxalatiphilum</name>
    <dbReference type="NCBI Taxonomy" id="980631"/>
    <lineage>
        <taxon>Bacteria</taxon>
        <taxon>Pseudomonadati</taxon>
        <taxon>Pseudomonadota</taxon>
        <taxon>Alphaproteobacteria</taxon>
        <taxon>Hyphomicrobiales</taxon>
        <taxon>Xanthobacteraceae</taxon>
        <taxon>Azorhizobium</taxon>
    </lineage>
</organism>
<sequence length="281" mass="28520">MLARKDVLAGGGEASMQTEPGAGLTESHSMSLTVPRSPFTWCPDCEGKGVLTSPDGVHTTCGTCGGQGRLRVKQPPKEMPAPASDDTIAGGAAGSTSDAPADDPENKVAAPTVPRPAAAPRSKARQDTPSSAQTDDAYFLGFARHAASRSPQEGGAALVNMGGVLRLACAGGISPAKESGRRKSEAAIPIPAHAADHLIAIAARQGLATAGATLYLTHLPGIATCRLIVSAGIGRVVVAPDAPTPAPFAERDAVRQMFADAEVELVGLRPAGSGRSRRQPG</sequence>
<name>A0A917F699_9HYPH</name>
<proteinExistence type="predicted"/>
<dbReference type="AlphaFoldDB" id="A0A917F699"/>
<dbReference type="EMBL" id="BMCT01000001">
    <property type="protein sequence ID" value="GGF55277.1"/>
    <property type="molecule type" value="Genomic_DNA"/>
</dbReference>
<protein>
    <submittedName>
        <fullName evidence="2">Uncharacterized protein</fullName>
    </submittedName>
</protein>
<keyword evidence="3" id="KW-1185">Reference proteome</keyword>
<dbReference type="InterPro" id="IPR016193">
    <property type="entry name" value="Cytidine_deaminase-like"/>
</dbReference>
<evidence type="ECO:0000313" key="3">
    <source>
        <dbReference type="Proteomes" id="UP000606044"/>
    </source>
</evidence>
<dbReference type="Proteomes" id="UP000606044">
    <property type="component" value="Unassembled WGS sequence"/>
</dbReference>
<feature type="region of interest" description="Disordered" evidence="1">
    <location>
        <begin position="62"/>
        <end position="133"/>
    </location>
</feature>
<evidence type="ECO:0000256" key="1">
    <source>
        <dbReference type="SAM" id="MobiDB-lite"/>
    </source>
</evidence>
<feature type="compositionally biased region" description="Low complexity" evidence="1">
    <location>
        <begin position="108"/>
        <end position="121"/>
    </location>
</feature>
<dbReference type="SUPFAM" id="SSF57938">
    <property type="entry name" value="DnaJ/Hsp40 cysteine-rich domain"/>
    <property type="match status" value="1"/>
</dbReference>
<gene>
    <name evidence="2" type="ORF">GCM10007301_13630</name>
</gene>
<dbReference type="InterPro" id="IPR036410">
    <property type="entry name" value="HSP_DnaJ_Cys-rich_dom_sf"/>
</dbReference>
<feature type="region of interest" description="Disordered" evidence="1">
    <location>
        <begin position="1"/>
        <end position="29"/>
    </location>
</feature>
<comment type="caution">
    <text evidence="2">The sequence shown here is derived from an EMBL/GenBank/DDBJ whole genome shotgun (WGS) entry which is preliminary data.</text>
</comment>
<dbReference type="SUPFAM" id="SSF53927">
    <property type="entry name" value="Cytidine deaminase-like"/>
    <property type="match status" value="1"/>
</dbReference>
<dbReference type="GO" id="GO:0003824">
    <property type="term" value="F:catalytic activity"/>
    <property type="evidence" value="ECO:0007669"/>
    <property type="project" value="InterPro"/>
</dbReference>
<dbReference type="Gene3D" id="3.40.140.10">
    <property type="entry name" value="Cytidine Deaminase, domain 2"/>
    <property type="match status" value="1"/>
</dbReference>
<reference evidence="2" key="2">
    <citation type="submission" date="2020-09" db="EMBL/GenBank/DDBJ databases">
        <authorList>
            <person name="Sun Q."/>
            <person name="Sedlacek I."/>
        </authorList>
    </citation>
    <scope>NUCLEOTIDE SEQUENCE</scope>
    <source>
        <strain evidence="2">CCM 7897</strain>
    </source>
</reference>
<reference evidence="2" key="1">
    <citation type="journal article" date="2014" name="Int. J. Syst. Evol. Microbiol.">
        <title>Complete genome sequence of Corynebacterium casei LMG S-19264T (=DSM 44701T), isolated from a smear-ripened cheese.</title>
        <authorList>
            <consortium name="US DOE Joint Genome Institute (JGI-PGF)"/>
            <person name="Walter F."/>
            <person name="Albersmeier A."/>
            <person name="Kalinowski J."/>
            <person name="Ruckert C."/>
        </authorList>
    </citation>
    <scope>NUCLEOTIDE SEQUENCE</scope>
    <source>
        <strain evidence="2">CCM 7897</strain>
    </source>
</reference>
<evidence type="ECO:0000313" key="2">
    <source>
        <dbReference type="EMBL" id="GGF55277.1"/>
    </source>
</evidence>
<accession>A0A917F699</accession>